<dbReference type="AlphaFoldDB" id="A0AAN7PTS7"/>
<proteinExistence type="predicted"/>
<organism evidence="1 2">
    <name type="scientific">Mycteria americana</name>
    <name type="common">Wood stork</name>
    <dbReference type="NCBI Taxonomy" id="33587"/>
    <lineage>
        <taxon>Eukaryota</taxon>
        <taxon>Metazoa</taxon>
        <taxon>Chordata</taxon>
        <taxon>Craniata</taxon>
        <taxon>Vertebrata</taxon>
        <taxon>Euteleostomi</taxon>
        <taxon>Archelosauria</taxon>
        <taxon>Archosauria</taxon>
        <taxon>Dinosauria</taxon>
        <taxon>Saurischia</taxon>
        <taxon>Theropoda</taxon>
        <taxon>Coelurosauria</taxon>
        <taxon>Aves</taxon>
        <taxon>Neognathae</taxon>
        <taxon>Neoaves</taxon>
        <taxon>Aequornithes</taxon>
        <taxon>Ciconiiformes</taxon>
        <taxon>Ciconiidae</taxon>
        <taxon>Mycteria</taxon>
    </lineage>
</organism>
<evidence type="ECO:0000313" key="1">
    <source>
        <dbReference type="EMBL" id="KAK4831218.1"/>
    </source>
</evidence>
<dbReference type="EMBL" id="JAUNZN010000001">
    <property type="protein sequence ID" value="KAK4831218.1"/>
    <property type="molecule type" value="Genomic_DNA"/>
</dbReference>
<reference evidence="1 2" key="1">
    <citation type="journal article" date="2023" name="J. Hered.">
        <title>Chromosome-level genome of the wood stork (Mycteria americana) provides insight into avian chromosome evolution.</title>
        <authorList>
            <person name="Flamio R. Jr."/>
            <person name="Ramstad K.M."/>
        </authorList>
    </citation>
    <scope>NUCLEOTIDE SEQUENCE [LARGE SCALE GENOMIC DNA]</scope>
    <source>
        <strain evidence="1">JAX WOST 10</strain>
    </source>
</reference>
<dbReference type="Proteomes" id="UP001333110">
    <property type="component" value="Unassembled WGS sequence"/>
</dbReference>
<accession>A0AAN7PTS7</accession>
<sequence>MGRPGRSIISHSHKPTKASAMCLQWWKKPPDGWKHILCPMPPPGTLSWALKSKSYGDMEPQKELSVDLLEEVQRRATKIIRGMEHLSYEERLRELGLFILEKRRLWGYLIAAFQYLKGAYKKDGDRLFSRACSDRGQGVMVLN</sequence>
<comment type="caution">
    <text evidence="1">The sequence shown here is derived from an EMBL/GenBank/DDBJ whole genome shotgun (WGS) entry which is preliminary data.</text>
</comment>
<keyword evidence="2" id="KW-1185">Reference proteome</keyword>
<name>A0AAN7PTS7_MYCAM</name>
<evidence type="ECO:0000313" key="2">
    <source>
        <dbReference type="Proteomes" id="UP001333110"/>
    </source>
</evidence>
<protein>
    <submittedName>
        <fullName evidence="1">Uncharacterized protein</fullName>
    </submittedName>
</protein>
<gene>
    <name evidence="1" type="ORF">QYF61_016055</name>
</gene>